<reference evidence="2" key="1">
    <citation type="submission" date="2013-08" db="EMBL/GenBank/DDBJ databases">
        <authorList>
            <person name="Mendez C."/>
            <person name="Richter M."/>
            <person name="Ferrer M."/>
            <person name="Sanchez J."/>
        </authorList>
    </citation>
    <scope>NUCLEOTIDE SEQUENCE</scope>
</reference>
<reference evidence="2" key="2">
    <citation type="journal article" date="2014" name="ISME J.">
        <title>Microbial stratification in low pH oxic and suboxic macroscopic growths along an acid mine drainage.</title>
        <authorList>
            <person name="Mendez-Garcia C."/>
            <person name="Mesa V."/>
            <person name="Sprenger R.R."/>
            <person name="Richter M."/>
            <person name="Diez M.S."/>
            <person name="Solano J."/>
            <person name="Bargiela R."/>
            <person name="Golyshina O.V."/>
            <person name="Manteca A."/>
            <person name="Ramos J.L."/>
            <person name="Gallego J.R."/>
            <person name="Llorente I."/>
            <person name="Martins Dos Santos V.A."/>
            <person name="Jensen O.N."/>
            <person name="Pelaez A.I."/>
            <person name="Sanchez J."/>
            <person name="Ferrer M."/>
        </authorList>
    </citation>
    <scope>NUCLEOTIDE SEQUENCE</scope>
</reference>
<dbReference type="InterPro" id="IPR050682">
    <property type="entry name" value="ModA/WtpA"/>
</dbReference>
<dbReference type="GO" id="GO:0030973">
    <property type="term" value="F:molybdate ion binding"/>
    <property type="evidence" value="ECO:0007669"/>
    <property type="project" value="TreeGrafter"/>
</dbReference>
<evidence type="ECO:0000313" key="2">
    <source>
        <dbReference type="EMBL" id="EQD48520.1"/>
    </source>
</evidence>
<comment type="caution">
    <text evidence="2">The sequence shown here is derived from an EMBL/GenBank/DDBJ whole genome shotgun (WGS) entry which is preliminary data.</text>
</comment>
<accession>T1B2D9</accession>
<name>T1B2D9_9ZZZZ</name>
<dbReference type="GO" id="GO:0015689">
    <property type="term" value="P:molybdate ion transport"/>
    <property type="evidence" value="ECO:0007669"/>
    <property type="project" value="TreeGrafter"/>
</dbReference>
<sequence>MRRIHPLWVVLVAAATCFAGFTGGYLLHPPSGAGGPGASGSSVLSISAAGLLDGAFPAEAATLANETSHISVPGAAQQYEGSLEALEAIGQLHEPFDVAASADYRLIPQLLEPTTARWEVLFATSPLVLAYDPASPALSGVNSSNWPTLLTRPGVLLGVANASTDPDGFNAIFALELEGLLTQGNLSSLYGRFFSGAPGSFARPNPGDTRLVPETSAATALGQGEVQAYFLYQAYATSHHLAYVPLSPSVDLGNFSLPDLQFYQEASTRILGPSGPQLVRGAPIAFSATVPLSAPNATLGELFVHLLLTPVGAQILLDQGFVPITPGYAQGGNSLPPPPSPP</sequence>
<dbReference type="AlphaFoldDB" id="T1B2D9"/>
<dbReference type="SUPFAM" id="SSF53850">
    <property type="entry name" value="Periplasmic binding protein-like II"/>
    <property type="match status" value="1"/>
</dbReference>
<protein>
    <submittedName>
        <fullName evidence="2">Molybdate ABC transporter periplasmic substrate-binding protein</fullName>
    </submittedName>
</protein>
<gene>
    <name evidence="2" type="ORF">B1B_12016</name>
</gene>
<dbReference type="Gene3D" id="3.40.190.10">
    <property type="entry name" value="Periplasmic binding protein-like II"/>
    <property type="match status" value="2"/>
</dbReference>
<dbReference type="PANTHER" id="PTHR30632">
    <property type="entry name" value="MOLYBDATE-BINDING PERIPLASMIC PROTEIN"/>
    <property type="match status" value="1"/>
</dbReference>
<comment type="similarity">
    <text evidence="1">Belongs to the bacterial solute-binding protein 1 family. WtpA subfamily.</text>
</comment>
<proteinExistence type="inferred from homology"/>
<dbReference type="Pfam" id="PF13531">
    <property type="entry name" value="SBP_bac_11"/>
    <property type="match status" value="1"/>
</dbReference>
<dbReference type="PANTHER" id="PTHR30632:SF16">
    <property type="entry name" value="MOLYBDATE_TUNGSTATE-BINDING PROTEIN WTPA"/>
    <property type="match status" value="1"/>
</dbReference>
<evidence type="ECO:0000256" key="1">
    <source>
        <dbReference type="ARBA" id="ARBA00009438"/>
    </source>
</evidence>
<organism evidence="2">
    <name type="scientific">mine drainage metagenome</name>
    <dbReference type="NCBI Taxonomy" id="410659"/>
    <lineage>
        <taxon>unclassified sequences</taxon>
        <taxon>metagenomes</taxon>
        <taxon>ecological metagenomes</taxon>
    </lineage>
</organism>
<dbReference type="EMBL" id="AUZY01007837">
    <property type="protein sequence ID" value="EQD48520.1"/>
    <property type="molecule type" value="Genomic_DNA"/>
</dbReference>